<dbReference type="EMBL" id="CM035410">
    <property type="protein sequence ID" value="KAH7436596.1"/>
    <property type="molecule type" value="Genomic_DNA"/>
</dbReference>
<name>A0A8T2URT0_CERRI</name>
<dbReference type="Proteomes" id="UP000825935">
    <property type="component" value="Chromosome 5"/>
</dbReference>
<keyword evidence="2" id="KW-0804">Transcription</keyword>
<dbReference type="AlphaFoldDB" id="A0A8T2URT0"/>
<evidence type="ECO:0000313" key="3">
    <source>
        <dbReference type="EMBL" id="KAH7436596.1"/>
    </source>
</evidence>
<protein>
    <submittedName>
        <fullName evidence="3">Uncharacterized protein</fullName>
    </submittedName>
</protein>
<comment type="caution">
    <text evidence="3">The sequence shown here is derived from an EMBL/GenBank/DDBJ whole genome shotgun (WGS) entry which is preliminary data.</text>
</comment>
<dbReference type="OMA" id="HYPCDGY"/>
<dbReference type="PANTHER" id="PTHR31636">
    <property type="entry name" value="OSJNBA0084A10.13 PROTEIN-RELATED"/>
    <property type="match status" value="1"/>
</dbReference>
<organism evidence="3 4">
    <name type="scientific">Ceratopteris richardii</name>
    <name type="common">Triangle waterfern</name>
    <dbReference type="NCBI Taxonomy" id="49495"/>
    <lineage>
        <taxon>Eukaryota</taxon>
        <taxon>Viridiplantae</taxon>
        <taxon>Streptophyta</taxon>
        <taxon>Embryophyta</taxon>
        <taxon>Tracheophyta</taxon>
        <taxon>Polypodiopsida</taxon>
        <taxon>Polypodiidae</taxon>
        <taxon>Polypodiales</taxon>
        <taxon>Pteridineae</taxon>
        <taxon>Pteridaceae</taxon>
        <taxon>Parkerioideae</taxon>
        <taxon>Ceratopteris</taxon>
    </lineage>
</organism>
<keyword evidence="4" id="KW-1185">Reference proteome</keyword>
<gene>
    <name evidence="3" type="ORF">KP509_05G027200</name>
</gene>
<reference evidence="3" key="1">
    <citation type="submission" date="2021-08" db="EMBL/GenBank/DDBJ databases">
        <title>WGS assembly of Ceratopteris richardii.</title>
        <authorList>
            <person name="Marchant D.B."/>
            <person name="Chen G."/>
            <person name="Jenkins J."/>
            <person name="Shu S."/>
            <person name="Leebens-Mack J."/>
            <person name="Grimwood J."/>
            <person name="Schmutz J."/>
            <person name="Soltis P."/>
            <person name="Soltis D."/>
            <person name="Chen Z.-H."/>
        </authorList>
    </citation>
    <scope>NUCLEOTIDE SEQUENCE</scope>
    <source>
        <strain evidence="3">Whitten #5841</strain>
        <tissue evidence="3">Leaf</tissue>
    </source>
</reference>
<sequence length="455" mass="50324">MHSLLQLPIYRSISVIVPNDSLRNSKSNSSSCSGSPLWPYPALRLHLPFLNEMLGYSDAPQASDGSSATGGGSSGSLLHDLACACVQSLVQGEWQRSIQLINALSERASAHGDASERVASYFRDGLVAWIAAALGESRVSAQLSDTALSALYNVMLPISAEESQAAFLSFNQVSPFLRFSHLTANQAILEAIEGWEAVHIVDVDIMQGVQWPPFLQALAERDGGPPRVRISGVGLNASLLEQTGQRLTTFADSLGLPMFEFHSILCDSSQDLTAQIVERRPREALAMNCMPQLRHMMTRSGSQGWLLSLLRCTQPTIITLAEQTADYSQVPTERRFRDAYRHYAALFESLEATLPPLNQERRLVEEVWLKGEIVNVVSAREGNIIENQYPRWRELIRENGFHVVQHSAFALSQARMLLRLRYPAEGYTLQEGDDSLLLGWQGVPLFAVSAWSSSR</sequence>
<evidence type="ECO:0000256" key="2">
    <source>
        <dbReference type="ARBA" id="ARBA00023163"/>
    </source>
</evidence>
<evidence type="ECO:0000313" key="4">
    <source>
        <dbReference type="Proteomes" id="UP000825935"/>
    </source>
</evidence>
<accession>A0A8T2URT0</accession>
<proteinExistence type="predicted"/>
<dbReference type="Pfam" id="PF03514">
    <property type="entry name" value="GRAS"/>
    <property type="match status" value="1"/>
</dbReference>
<dbReference type="PROSITE" id="PS50985">
    <property type="entry name" value="GRAS"/>
    <property type="match status" value="1"/>
</dbReference>
<dbReference type="OrthoDB" id="1882904at2759"/>
<keyword evidence="1" id="KW-0805">Transcription regulation</keyword>
<dbReference type="InterPro" id="IPR005202">
    <property type="entry name" value="TF_GRAS"/>
</dbReference>
<evidence type="ECO:0000256" key="1">
    <source>
        <dbReference type="ARBA" id="ARBA00023015"/>
    </source>
</evidence>